<evidence type="ECO:0000256" key="3">
    <source>
        <dbReference type="ARBA" id="ARBA00023015"/>
    </source>
</evidence>
<dbReference type="GO" id="GO:0003677">
    <property type="term" value="F:DNA binding"/>
    <property type="evidence" value="ECO:0007669"/>
    <property type="project" value="InterPro"/>
</dbReference>
<evidence type="ECO:0000256" key="4">
    <source>
        <dbReference type="ARBA" id="ARBA00023082"/>
    </source>
</evidence>
<dbReference type="SUPFAM" id="SSF88659">
    <property type="entry name" value="Sigma3 and sigma4 domains of RNA polymerase sigma factors"/>
    <property type="match status" value="1"/>
</dbReference>
<evidence type="ECO:0000313" key="8">
    <source>
        <dbReference type="EMBL" id="NYG37925.1"/>
    </source>
</evidence>
<dbReference type="InterPro" id="IPR032710">
    <property type="entry name" value="NTF2-like_dom_sf"/>
</dbReference>
<dbReference type="InterPro" id="IPR013325">
    <property type="entry name" value="RNA_pol_sigma_r2"/>
</dbReference>
<dbReference type="AlphaFoldDB" id="A0A852XHB2"/>
<dbReference type="NCBIfam" id="NF007214">
    <property type="entry name" value="PRK09636.1"/>
    <property type="match status" value="1"/>
</dbReference>
<dbReference type="SUPFAM" id="SSF54427">
    <property type="entry name" value="NTF2-like"/>
    <property type="match status" value="1"/>
</dbReference>
<evidence type="ECO:0000256" key="5">
    <source>
        <dbReference type="ARBA" id="ARBA00023163"/>
    </source>
</evidence>
<comment type="similarity">
    <text evidence="1">Belongs to the sigma-70 factor family. ECF subfamily.</text>
</comment>
<comment type="caution">
    <text evidence="8">The sequence shown here is derived from an EMBL/GenBank/DDBJ whole genome shotgun (WGS) entry which is preliminary data.</text>
</comment>
<organism evidence="8 9">
    <name type="scientific">Janibacter alkaliphilus</name>
    <dbReference type="NCBI Taxonomy" id="1069963"/>
    <lineage>
        <taxon>Bacteria</taxon>
        <taxon>Bacillati</taxon>
        <taxon>Actinomycetota</taxon>
        <taxon>Actinomycetes</taxon>
        <taxon>Micrococcales</taxon>
        <taxon>Intrasporangiaceae</taxon>
        <taxon>Janibacter</taxon>
    </lineage>
</organism>
<dbReference type="PANTHER" id="PTHR30173">
    <property type="entry name" value="SIGMA 19 FACTOR"/>
    <property type="match status" value="1"/>
</dbReference>
<feature type="domain" description="RNA polymerase sigma factor 70 region 4 type 2" evidence="7">
    <location>
        <begin position="114"/>
        <end position="165"/>
    </location>
</feature>
<dbReference type="EMBL" id="JACBZX010000001">
    <property type="protein sequence ID" value="NYG37925.1"/>
    <property type="molecule type" value="Genomic_DNA"/>
</dbReference>
<keyword evidence="4" id="KW-0731">Sigma factor</keyword>
<dbReference type="RefSeq" id="WP_179463212.1">
    <property type="nucleotide sequence ID" value="NZ_JACBZX010000001.1"/>
</dbReference>
<proteinExistence type="inferred from homology"/>
<dbReference type="PANTHER" id="PTHR30173:SF36">
    <property type="entry name" value="ECF RNA POLYMERASE SIGMA FACTOR SIGJ"/>
    <property type="match status" value="1"/>
</dbReference>
<dbReference type="NCBIfam" id="TIGR02937">
    <property type="entry name" value="sigma70-ECF"/>
    <property type="match status" value="1"/>
</dbReference>
<sequence length="319" mass="34631">MTDRPSADAPSRAEEFEEHRARLLAIAYRILGSVADAEDVVQETWLRWEASATRPRSTRAFLATITTRLAVDVLRSARARRETYPGPWFPEPLVSDPYTDPERSAELADSVSMAALLLLERLSPLERAVFVLREVFGYPYAEVAATVERSEDACRQLCARARAHMAQERPRFAVDRAEADGLTATFIAALRAGDVDRLREVLAADAVLVADAGGKAPLFGDGVFVGDRLIRLLVGMAPDALAAGVTLTPERINGGPGAILHSADGHVLGTWALDVIDGRVQTIRAVLNPDKLGHLGPLADPWQTLQDTKDARAAARRQG</sequence>
<dbReference type="InterPro" id="IPR013249">
    <property type="entry name" value="RNA_pol_sigma70_r4_t2"/>
</dbReference>
<comment type="subunit">
    <text evidence="2">Interacts transiently with the RNA polymerase catalytic core formed by RpoA, RpoB, RpoC and RpoZ (2 alpha, 1 beta, 1 beta' and 1 omega subunit) to form the RNA polymerase holoenzyme that can initiate transcription.</text>
</comment>
<dbReference type="Proteomes" id="UP000592181">
    <property type="component" value="Unassembled WGS sequence"/>
</dbReference>
<evidence type="ECO:0000259" key="6">
    <source>
        <dbReference type="Pfam" id="PF04542"/>
    </source>
</evidence>
<dbReference type="InterPro" id="IPR052704">
    <property type="entry name" value="ECF_Sigma-70_Domain"/>
</dbReference>
<gene>
    <name evidence="8" type="ORF">BJY28_002394</name>
</gene>
<keyword evidence="9" id="KW-1185">Reference proteome</keyword>
<evidence type="ECO:0000256" key="1">
    <source>
        <dbReference type="ARBA" id="ARBA00010641"/>
    </source>
</evidence>
<dbReference type="GO" id="GO:0006352">
    <property type="term" value="P:DNA-templated transcription initiation"/>
    <property type="evidence" value="ECO:0007669"/>
    <property type="project" value="InterPro"/>
</dbReference>
<dbReference type="InterPro" id="IPR013324">
    <property type="entry name" value="RNA_pol_sigma_r3/r4-like"/>
</dbReference>
<accession>A0A852XHB2</accession>
<dbReference type="SUPFAM" id="SSF88946">
    <property type="entry name" value="Sigma2 domain of RNA polymerase sigma factors"/>
    <property type="match status" value="1"/>
</dbReference>
<name>A0A852XHB2_9MICO</name>
<dbReference type="Pfam" id="PF04542">
    <property type="entry name" value="Sigma70_r2"/>
    <property type="match status" value="1"/>
</dbReference>
<reference evidence="8 9" key="1">
    <citation type="submission" date="2020-07" db="EMBL/GenBank/DDBJ databases">
        <title>Sequencing the genomes of 1000 actinobacteria strains.</title>
        <authorList>
            <person name="Klenk H.-P."/>
        </authorList>
    </citation>
    <scope>NUCLEOTIDE SEQUENCE [LARGE SCALE GENOMIC DNA]</scope>
    <source>
        <strain evidence="8 9">DSM 24723</strain>
    </source>
</reference>
<dbReference type="InterPro" id="IPR036388">
    <property type="entry name" value="WH-like_DNA-bd_sf"/>
</dbReference>
<protein>
    <submittedName>
        <fullName evidence="8">RNA polymerase sigma-70 factor (ECF subfamily)</fullName>
    </submittedName>
</protein>
<dbReference type="Gene3D" id="1.10.10.10">
    <property type="entry name" value="Winged helix-like DNA-binding domain superfamily/Winged helix DNA-binding domain"/>
    <property type="match status" value="1"/>
</dbReference>
<evidence type="ECO:0000256" key="2">
    <source>
        <dbReference type="ARBA" id="ARBA00011344"/>
    </source>
</evidence>
<dbReference type="Pfam" id="PF08281">
    <property type="entry name" value="Sigma70_r4_2"/>
    <property type="match status" value="1"/>
</dbReference>
<dbReference type="InterPro" id="IPR014303">
    <property type="entry name" value="RNA_pol_sigma-70_ECF"/>
</dbReference>
<evidence type="ECO:0000259" key="7">
    <source>
        <dbReference type="Pfam" id="PF08281"/>
    </source>
</evidence>
<dbReference type="InterPro" id="IPR007627">
    <property type="entry name" value="RNA_pol_sigma70_r2"/>
</dbReference>
<keyword evidence="3" id="KW-0805">Transcription regulation</keyword>
<keyword evidence="5" id="KW-0804">Transcription</keyword>
<dbReference type="NCBIfam" id="TIGR02957">
    <property type="entry name" value="SigX4"/>
    <property type="match status" value="1"/>
</dbReference>
<dbReference type="Gene3D" id="1.10.1740.10">
    <property type="match status" value="1"/>
</dbReference>
<evidence type="ECO:0000313" key="9">
    <source>
        <dbReference type="Proteomes" id="UP000592181"/>
    </source>
</evidence>
<feature type="domain" description="RNA polymerase sigma-70 region 2" evidence="6">
    <location>
        <begin position="16"/>
        <end position="78"/>
    </location>
</feature>
<dbReference type="InterPro" id="IPR014284">
    <property type="entry name" value="RNA_pol_sigma-70_dom"/>
</dbReference>
<dbReference type="GO" id="GO:0016987">
    <property type="term" value="F:sigma factor activity"/>
    <property type="evidence" value="ECO:0007669"/>
    <property type="project" value="UniProtKB-KW"/>
</dbReference>